<evidence type="ECO:0000313" key="4">
    <source>
        <dbReference type="EMBL" id="PZR16686.1"/>
    </source>
</evidence>
<keyword evidence="2" id="KW-1133">Transmembrane helix</keyword>
<feature type="transmembrane region" description="Helical" evidence="2">
    <location>
        <begin position="62"/>
        <end position="83"/>
    </location>
</feature>
<comment type="caution">
    <text evidence="4">The sequence shown here is derived from an EMBL/GenBank/DDBJ whole genome shotgun (WGS) entry which is preliminary data.</text>
</comment>
<feature type="signal peptide" evidence="3">
    <location>
        <begin position="1"/>
        <end position="16"/>
    </location>
</feature>
<evidence type="ECO:0000313" key="5">
    <source>
        <dbReference type="Proteomes" id="UP000249061"/>
    </source>
</evidence>
<name>A0A2W5TWD2_9BACT</name>
<evidence type="ECO:0000256" key="2">
    <source>
        <dbReference type="SAM" id="Phobius"/>
    </source>
</evidence>
<organism evidence="4 5">
    <name type="scientific">Archangium gephyra</name>
    <dbReference type="NCBI Taxonomy" id="48"/>
    <lineage>
        <taxon>Bacteria</taxon>
        <taxon>Pseudomonadati</taxon>
        <taxon>Myxococcota</taxon>
        <taxon>Myxococcia</taxon>
        <taxon>Myxococcales</taxon>
        <taxon>Cystobacterineae</taxon>
        <taxon>Archangiaceae</taxon>
        <taxon>Archangium</taxon>
    </lineage>
</organism>
<gene>
    <name evidence="4" type="ORF">DI536_05895</name>
</gene>
<keyword evidence="3" id="KW-0732">Signal</keyword>
<feature type="region of interest" description="Disordered" evidence="1">
    <location>
        <begin position="20"/>
        <end position="44"/>
    </location>
</feature>
<proteinExistence type="predicted"/>
<reference evidence="4 5" key="1">
    <citation type="submission" date="2017-08" db="EMBL/GenBank/DDBJ databases">
        <title>Infants hospitalized years apart are colonized by the same room-sourced microbial strains.</title>
        <authorList>
            <person name="Brooks B."/>
            <person name="Olm M.R."/>
            <person name="Firek B.A."/>
            <person name="Baker R."/>
            <person name="Thomas B.C."/>
            <person name="Morowitz M.J."/>
            <person name="Banfield J.F."/>
        </authorList>
    </citation>
    <scope>NUCLEOTIDE SEQUENCE [LARGE SCALE GENOMIC DNA]</scope>
    <source>
        <strain evidence="4">S2_003_000_R2_14</strain>
    </source>
</reference>
<evidence type="ECO:0000256" key="3">
    <source>
        <dbReference type="SAM" id="SignalP"/>
    </source>
</evidence>
<evidence type="ECO:0000256" key="1">
    <source>
        <dbReference type="SAM" id="MobiDB-lite"/>
    </source>
</evidence>
<dbReference type="AlphaFoldDB" id="A0A2W5TWD2"/>
<protein>
    <submittedName>
        <fullName evidence="4">Uncharacterized protein</fullName>
    </submittedName>
</protein>
<dbReference type="Proteomes" id="UP000249061">
    <property type="component" value="Unassembled WGS sequence"/>
</dbReference>
<dbReference type="EMBL" id="QFQP01000003">
    <property type="protein sequence ID" value="PZR16686.1"/>
    <property type="molecule type" value="Genomic_DNA"/>
</dbReference>
<accession>A0A2W5TWD2</accession>
<feature type="compositionally biased region" description="Pro residues" evidence="1">
    <location>
        <begin position="20"/>
        <end position="39"/>
    </location>
</feature>
<keyword evidence="2" id="KW-0472">Membrane</keyword>
<sequence length="90" mass="9533">MKWFALLCVLSGSAMADIAPPEPEPTPVVPAPQPTPPPVADMQHPEGIEKVPMGVIQGGWGYVYAAYGVGLAGVMLYALSLFLRRPEAKS</sequence>
<feature type="chain" id="PRO_5015889105" evidence="3">
    <location>
        <begin position="17"/>
        <end position="90"/>
    </location>
</feature>
<keyword evidence="2" id="KW-0812">Transmembrane</keyword>